<dbReference type="SUPFAM" id="SSF143724">
    <property type="entry name" value="PHP14-like"/>
    <property type="match status" value="1"/>
</dbReference>
<dbReference type="InterPro" id="IPR041108">
    <property type="entry name" value="PP_kinase_C_1"/>
</dbReference>
<dbReference type="NCBIfam" id="TIGR03705">
    <property type="entry name" value="poly_P_kin"/>
    <property type="match status" value="1"/>
</dbReference>
<evidence type="ECO:0000256" key="2">
    <source>
        <dbReference type="ARBA" id="ARBA00022679"/>
    </source>
</evidence>
<dbReference type="EC" id="2.7.4.1" evidence="8 9"/>
<name>A0A1I2W6K3_9HYPH</name>
<comment type="similarity">
    <text evidence="8 9">Belongs to the polyphosphate kinase 1 (PPK1) family.</text>
</comment>
<feature type="binding site" evidence="8">
    <location>
        <position position="489"/>
    </location>
    <ligand>
        <name>Mg(2+)</name>
        <dbReference type="ChEBI" id="CHEBI:18420"/>
    </ligand>
</feature>
<evidence type="ECO:0000256" key="10">
    <source>
        <dbReference type="SAM" id="MobiDB-lite"/>
    </source>
</evidence>
<protein>
    <recommendedName>
        <fullName evidence="8 9">Polyphosphate kinase</fullName>
        <ecNumber evidence="8 9">2.7.4.1</ecNumber>
    </recommendedName>
    <alternativeName>
        <fullName evidence="8">ATP-polyphosphate phosphotransferase</fullName>
    </alternativeName>
    <alternativeName>
        <fullName evidence="8">Polyphosphoric acid kinase</fullName>
    </alternativeName>
</protein>
<keyword evidence="16" id="KW-1185">Reference proteome</keyword>
<dbReference type="EMBL" id="FOPM01000019">
    <property type="protein sequence ID" value="SFG95696.1"/>
    <property type="molecule type" value="Genomic_DNA"/>
</dbReference>
<dbReference type="SUPFAM" id="SSF56024">
    <property type="entry name" value="Phospholipase D/nuclease"/>
    <property type="match status" value="2"/>
</dbReference>
<evidence type="ECO:0000256" key="5">
    <source>
        <dbReference type="ARBA" id="ARBA00022777"/>
    </source>
</evidence>
<keyword evidence="1 8" id="KW-0597">Phosphoprotein</keyword>
<feature type="compositionally biased region" description="Basic residues" evidence="10">
    <location>
        <begin position="779"/>
        <end position="796"/>
    </location>
</feature>
<dbReference type="GO" id="GO:0008976">
    <property type="term" value="F:polyphosphate kinase activity"/>
    <property type="evidence" value="ECO:0007669"/>
    <property type="project" value="UniProtKB-UniRule"/>
</dbReference>
<feature type="domain" description="Polyphosphate kinase C-terminal" evidence="13">
    <location>
        <begin position="588"/>
        <end position="764"/>
    </location>
</feature>
<proteinExistence type="inferred from homology"/>
<keyword evidence="7 8" id="KW-0460">Magnesium</keyword>
<comment type="PTM">
    <text evidence="8 9">An intermediate of this reaction is the autophosphorylated ppk in which a phosphate is covalently linked to a histidine residue through a N-P bond.</text>
</comment>
<feature type="binding site" evidence="8">
    <location>
        <position position="133"/>
    </location>
    <ligand>
        <name>ATP</name>
        <dbReference type="ChEBI" id="CHEBI:30616"/>
    </ligand>
</feature>
<evidence type="ECO:0000313" key="16">
    <source>
        <dbReference type="Proteomes" id="UP000199229"/>
    </source>
</evidence>
<dbReference type="SUPFAM" id="SSF140356">
    <property type="entry name" value="PPK N-terminal domain-like"/>
    <property type="match status" value="1"/>
</dbReference>
<dbReference type="CDD" id="cd09168">
    <property type="entry name" value="PLDc_PaPPK1_C2_like"/>
    <property type="match status" value="1"/>
</dbReference>
<feature type="domain" description="Polyphosphate kinase middle" evidence="11">
    <location>
        <begin position="209"/>
        <end position="388"/>
    </location>
</feature>
<keyword evidence="4 8" id="KW-0547">Nucleotide-binding</keyword>
<dbReference type="NCBIfam" id="NF003917">
    <property type="entry name" value="PRK05443.1-1"/>
    <property type="match status" value="1"/>
</dbReference>
<dbReference type="InterPro" id="IPR036832">
    <property type="entry name" value="PPK_N_dom_sf"/>
</dbReference>
<dbReference type="InterPro" id="IPR025200">
    <property type="entry name" value="PPK_C_dom2"/>
</dbReference>
<evidence type="ECO:0000259" key="14">
    <source>
        <dbReference type="Pfam" id="PF17941"/>
    </source>
</evidence>
<dbReference type="Pfam" id="PF02503">
    <property type="entry name" value="PP_kinase"/>
    <property type="match status" value="1"/>
</dbReference>
<dbReference type="Pfam" id="PF13090">
    <property type="entry name" value="PP_kinase_C"/>
    <property type="match status" value="1"/>
</dbReference>
<feature type="binding site" evidence="8">
    <location>
        <position position="459"/>
    </location>
    <ligand>
        <name>Mg(2+)</name>
        <dbReference type="ChEBI" id="CHEBI:18420"/>
    </ligand>
</feature>
<feature type="active site" description="Phosphohistidine intermediate" evidence="8">
    <location>
        <position position="519"/>
    </location>
</feature>
<reference evidence="16" key="1">
    <citation type="submission" date="2016-10" db="EMBL/GenBank/DDBJ databases">
        <authorList>
            <person name="Varghese N."/>
            <person name="Submissions S."/>
        </authorList>
    </citation>
    <scope>NUCLEOTIDE SEQUENCE [LARGE SCALE GENOMIC DNA]</scope>
    <source>
        <strain evidence="16">Gh-105</strain>
    </source>
</reference>
<dbReference type="InterPro" id="IPR025198">
    <property type="entry name" value="PPK_N_dom"/>
</dbReference>
<feature type="binding site" evidence="8">
    <location>
        <position position="676"/>
    </location>
    <ligand>
        <name>ATP</name>
        <dbReference type="ChEBI" id="CHEBI:30616"/>
    </ligand>
</feature>
<dbReference type="CDD" id="cd09165">
    <property type="entry name" value="PLDc_PaPPK1_C1_like"/>
    <property type="match status" value="1"/>
</dbReference>
<feature type="compositionally biased region" description="Low complexity" evidence="10">
    <location>
        <begin position="21"/>
        <end position="32"/>
    </location>
</feature>
<comment type="cofactor">
    <cofactor evidence="8">
        <name>Mg(2+)</name>
        <dbReference type="ChEBI" id="CHEBI:18420"/>
    </cofactor>
</comment>
<feature type="domain" description="Polyphosphate kinase C-terminal" evidence="14">
    <location>
        <begin position="415"/>
        <end position="580"/>
    </location>
</feature>
<evidence type="ECO:0000256" key="3">
    <source>
        <dbReference type="ARBA" id="ARBA00022723"/>
    </source>
</evidence>
<dbReference type="PIRSF" id="PIRSF015589">
    <property type="entry name" value="PP_kinase"/>
    <property type="match status" value="1"/>
</dbReference>
<dbReference type="NCBIfam" id="NF003921">
    <property type="entry name" value="PRK05443.2-2"/>
    <property type="match status" value="1"/>
</dbReference>
<feature type="binding site" evidence="8">
    <location>
        <position position="552"/>
    </location>
    <ligand>
        <name>ATP</name>
        <dbReference type="ChEBI" id="CHEBI:30616"/>
    </ligand>
</feature>
<evidence type="ECO:0000256" key="7">
    <source>
        <dbReference type="ARBA" id="ARBA00022842"/>
    </source>
</evidence>
<organism evidence="15 16">
    <name type="scientific">Methylobacterium gossipiicola</name>
    <dbReference type="NCBI Taxonomy" id="582675"/>
    <lineage>
        <taxon>Bacteria</taxon>
        <taxon>Pseudomonadati</taxon>
        <taxon>Pseudomonadota</taxon>
        <taxon>Alphaproteobacteria</taxon>
        <taxon>Hyphomicrobiales</taxon>
        <taxon>Methylobacteriaceae</taxon>
        <taxon>Methylobacterium</taxon>
    </lineage>
</organism>
<evidence type="ECO:0000256" key="1">
    <source>
        <dbReference type="ARBA" id="ARBA00022553"/>
    </source>
</evidence>
<evidence type="ECO:0000256" key="6">
    <source>
        <dbReference type="ARBA" id="ARBA00022840"/>
    </source>
</evidence>
<sequence length="796" mass="87917">MADMETDAPASEIGPNAGEGVPTTARPRSARPAPKRVARDRAAASDIPVDAAPDVDLPLAEAPVAEPEPARPAEADARGTVREAGLALRHSPERFVNRELSWLQFNRRVLEEASNPNHPLLEQLRFLSISANNLDEFFMVRVAGLHDQVRSGLVAPSQDGLSPAEQLARVGTDVSRLALDQQQRWRELRGELLGVGIELVEPLGLTPEHKVWLEEYFLSHVLPVLTPLAIDPAHPFPFIPNLGSTIALMLMRPRDGRVLRALIRLPALVDRFVRLPDSEGDPTARFIAIEQVIVLFTGRLFPGYVLRGHGAFRVIRDSDLEIEEEAEDLVLHFETALKQRRRGVVIRLEVEAGMSEDLRAFVTDELEIGPDAVFLTEGMLALNELSQIVGIDRPELKFKAYNPRFPERIRESGGDVFAAIRQKDFIVHHPYESFDAVVQFLAQAARDPNVVAIKQTLYRTSSNSPIVAALAEAAELGKSVTALVELKARFDEEANIRWARNLEKAGAQVVFGFVELKTHAKLSMVVRREGDKLVSYCHVGTGNYHPITARIYTDLSFFTADPVVARDVSRIFNYITGYAEPAGLERMAVSPLTLKPRLLENIEAEIAHAKAGRPAAIWIKCNSLVDPQIIDALYDASAAGVQIDCVVRGICCLRPGIPGLSETIRVKSIVGRFLEHGRIYAFGNGVGLPHPKATVYISSADLMSRNLDRRVEALLPITNPTVHQQVLDQIMLANLLDNRQSWRVLASGASERIQPAEGEEPFNAHKYFMTNPSLSGRGKSSKKSSPRALSRRAQRA</sequence>
<dbReference type="InterPro" id="IPR024953">
    <property type="entry name" value="PP_kinase_middle"/>
</dbReference>
<dbReference type="InterPro" id="IPR036830">
    <property type="entry name" value="PP_kinase_middle_dom_sf"/>
</dbReference>
<dbReference type="GO" id="GO:0009358">
    <property type="term" value="C:polyphosphate kinase complex"/>
    <property type="evidence" value="ECO:0007669"/>
    <property type="project" value="InterPro"/>
</dbReference>
<dbReference type="GO" id="GO:0006799">
    <property type="term" value="P:polyphosphate biosynthetic process"/>
    <property type="evidence" value="ECO:0007669"/>
    <property type="project" value="UniProtKB-UniRule"/>
</dbReference>
<comment type="catalytic activity">
    <reaction evidence="8 9">
        <text>[phosphate](n) + ATP = [phosphate](n+1) + ADP</text>
        <dbReference type="Rhea" id="RHEA:19573"/>
        <dbReference type="Rhea" id="RHEA-COMP:9859"/>
        <dbReference type="Rhea" id="RHEA-COMP:14280"/>
        <dbReference type="ChEBI" id="CHEBI:16838"/>
        <dbReference type="ChEBI" id="CHEBI:30616"/>
        <dbReference type="ChEBI" id="CHEBI:456216"/>
        <dbReference type="EC" id="2.7.4.1"/>
    </reaction>
</comment>
<dbReference type="STRING" id="582675.SAMN05192565_11953"/>
<dbReference type="PANTHER" id="PTHR30218">
    <property type="entry name" value="POLYPHOSPHATE KINASE"/>
    <property type="match status" value="1"/>
</dbReference>
<feature type="region of interest" description="Disordered" evidence="10">
    <location>
        <begin position="1"/>
        <end position="56"/>
    </location>
</feature>
<dbReference type="GO" id="GO:0005524">
    <property type="term" value="F:ATP binding"/>
    <property type="evidence" value="ECO:0007669"/>
    <property type="project" value="UniProtKB-KW"/>
</dbReference>
<dbReference type="NCBIfam" id="NF003919">
    <property type="entry name" value="PRK05443.1-4"/>
    <property type="match status" value="1"/>
</dbReference>
<dbReference type="Gene3D" id="3.30.870.10">
    <property type="entry name" value="Endonuclease Chain A"/>
    <property type="match status" value="2"/>
</dbReference>
<dbReference type="HAMAP" id="MF_00347">
    <property type="entry name" value="Polyphosphate_kinase"/>
    <property type="match status" value="1"/>
</dbReference>
<evidence type="ECO:0000259" key="11">
    <source>
        <dbReference type="Pfam" id="PF02503"/>
    </source>
</evidence>
<keyword evidence="5 8" id="KW-0418">Kinase</keyword>
<dbReference type="NCBIfam" id="NF003918">
    <property type="entry name" value="PRK05443.1-2"/>
    <property type="match status" value="1"/>
</dbReference>
<dbReference type="Pfam" id="PF17941">
    <property type="entry name" value="PP_kinase_C_1"/>
    <property type="match status" value="1"/>
</dbReference>
<evidence type="ECO:0000256" key="8">
    <source>
        <dbReference type="HAMAP-Rule" id="MF_00347"/>
    </source>
</evidence>
<dbReference type="Gene3D" id="3.30.1840.10">
    <property type="entry name" value="Polyphosphate kinase middle domain"/>
    <property type="match status" value="1"/>
</dbReference>
<dbReference type="GO" id="GO:0046872">
    <property type="term" value="F:metal ion binding"/>
    <property type="evidence" value="ECO:0007669"/>
    <property type="project" value="UniProtKB-KW"/>
</dbReference>
<comment type="function">
    <text evidence="8 9">Catalyzes the reversible transfer of the terminal phosphate of ATP to form a long-chain polyphosphate (polyP).</text>
</comment>
<dbReference type="FunFam" id="3.30.870.10:FF:000001">
    <property type="entry name" value="Polyphosphate kinase"/>
    <property type="match status" value="1"/>
</dbReference>
<evidence type="ECO:0000256" key="9">
    <source>
        <dbReference type="RuleBase" id="RU003800"/>
    </source>
</evidence>
<evidence type="ECO:0000313" key="15">
    <source>
        <dbReference type="EMBL" id="SFG95696.1"/>
    </source>
</evidence>
<dbReference type="Proteomes" id="UP000199229">
    <property type="component" value="Unassembled WGS sequence"/>
</dbReference>
<feature type="region of interest" description="Disordered" evidence="10">
    <location>
        <begin position="755"/>
        <end position="796"/>
    </location>
</feature>
<keyword evidence="2 8" id="KW-0808">Transferase</keyword>
<accession>A0A1I2W6K3</accession>
<evidence type="ECO:0000259" key="13">
    <source>
        <dbReference type="Pfam" id="PF13090"/>
    </source>
</evidence>
<evidence type="ECO:0000256" key="4">
    <source>
        <dbReference type="ARBA" id="ARBA00022741"/>
    </source>
</evidence>
<dbReference type="InterPro" id="IPR003414">
    <property type="entry name" value="PP_kinase"/>
</dbReference>
<evidence type="ECO:0000259" key="12">
    <source>
        <dbReference type="Pfam" id="PF13089"/>
    </source>
</evidence>
<dbReference type="Gene3D" id="1.20.58.310">
    <property type="entry name" value="Polyphosphate kinase N-terminal domain"/>
    <property type="match status" value="1"/>
</dbReference>
<gene>
    <name evidence="8" type="primary">ppk</name>
    <name evidence="15" type="ORF">SAMN05192565_11953</name>
</gene>
<feature type="binding site" evidence="8">
    <location>
        <position position="648"/>
    </location>
    <ligand>
        <name>ATP</name>
        <dbReference type="ChEBI" id="CHEBI:30616"/>
    </ligand>
</feature>
<keyword evidence="3 8" id="KW-0479">Metal-binding</keyword>
<dbReference type="Pfam" id="PF13089">
    <property type="entry name" value="PP_kinase_N"/>
    <property type="match status" value="1"/>
</dbReference>
<feature type="domain" description="Polyphosphate kinase N-terminal" evidence="12">
    <location>
        <begin position="95"/>
        <end position="199"/>
    </location>
</feature>
<keyword evidence="6 8" id="KW-0067">ATP-binding</keyword>
<dbReference type="PANTHER" id="PTHR30218:SF0">
    <property type="entry name" value="POLYPHOSPHATE KINASE"/>
    <property type="match status" value="1"/>
</dbReference>
<dbReference type="AlphaFoldDB" id="A0A1I2W6K3"/>